<accession>A0A1X7VGE8</accession>
<evidence type="ECO:0000313" key="2">
    <source>
        <dbReference type="EnsemblMetazoa" id="Aqu2.1.39375_001"/>
    </source>
</evidence>
<protein>
    <submittedName>
        <fullName evidence="2">Uncharacterized protein</fullName>
    </submittedName>
</protein>
<proteinExistence type="predicted"/>
<dbReference type="AlphaFoldDB" id="A0A1X7VGE8"/>
<dbReference type="EnsemblMetazoa" id="Aqu2.1.39375_001">
    <property type="protein sequence ID" value="Aqu2.1.39375_001"/>
    <property type="gene ID" value="Aqu2.1.39375"/>
</dbReference>
<reference evidence="2" key="1">
    <citation type="submission" date="2017-05" db="UniProtKB">
        <authorList>
            <consortium name="EnsemblMetazoa"/>
        </authorList>
    </citation>
    <scope>IDENTIFICATION</scope>
</reference>
<sequence length="87" mass="9732">MNNDVTEVNNEDIDNDNDVVFADDIEDEDGGMDNEAENEDIMTQDLTINDNDSFLINDCSEWSGFKIVKDNTDDRVDLGSLSELPPS</sequence>
<feature type="region of interest" description="Disordered" evidence="1">
    <location>
        <begin position="1"/>
        <end position="20"/>
    </location>
</feature>
<evidence type="ECO:0000256" key="1">
    <source>
        <dbReference type="SAM" id="MobiDB-lite"/>
    </source>
</evidence>
<organism evidence="2">
    <name type="scientific">Amphimedon queenslandica</name>
    <name type="common">Sponge</name>
    <dbReference type="NCBI Taxonomy" id="400682"/>
    <lineage>
        <taxon>Eukaryota</taxon>
        <taxon>Metazoa</taxon>
        <taxon>Porifera</taxon>
        <taxon>Demospongiae</taxon>
        <taxon>Heteroscleromorpha</taxon>
        <taxon>Haplosclerida</taxon>
        <taxon>Niphatidae</taxon>
        <taxon>Amphimedon</taxon>
    </lineage>
</organism>
<feature type="compositionally biased region" description="Acidic residues" evidence="1">
    <location>
        <begin position="9"/>
        <end position="20"/>
    </location>
</feature>
<dbReference type="InParanoid" id="A0A1X7VGE8"/>
<name>A0A1X7VGE8_AMPQE</name>